<dbReference type="NCBIfam" id="NF041560">
    <property type="entry name" value="T6SS_Burk_ExIF"/>
    <property type="match status" value="1"/>
</dbReference>
<evidence type="ECO:0000256" key="1">
    <source>
        <dbReference type="SAM" id="Phobius"/>
    </source>
</evidence>
<name>A0AAJ2MWG3_STEMA</name>
<reference evidence="2" key="1">
    <citation type="submission" date="2023-07" db="EMBL/GenBank/DDBJ databases">
        <title>Comparative genomics of clinical Stenotrophomonas maltophilia isolates reveals regions of diversity which correlate with colonization and persistence in vivo.</title>
        <authorList>
            <person name="Mcdaniel M.S."/>
            <person name="Swords W.E."/>
            <person name="Sumpter N.A."/>
            <person name="Lindgren N.R."/>
            <person name="Billiot C.E."/>
        </authorList>
    </citation>
    <scope>NUCLEOTIDE SEQUENCE</scope>
    <source>
        <strain evidence="2">Ism4</strain>
    </source>
</reference>
<evidence type="ECO:0000313" key="2">
    <source>
        <dbReference type="EMBL" id="MDT3470370.1"/>
    </source>
</evidence>
<keyword evidence="1" id="KW-1133">Transmembrane helix</keyword>
<organism evidence="2 3">
    <name type="scientific">Stenotrophomonas maltophilia</name>
    <name type="common">Pseudomonas maltophilia</name>
    <name type="synonym">Xanthomonas maltophilia</name>
    <dbReference type="NCBI Taxonomy" id="40324"/>
    <lineage>
        <taxon>Bacteria</taxon>
        <taxon>Pseudomonadati</taxon>
        <taxon>Pseudomonadota</taxon>
        <taxon>Gammaproteobacteria</taxon>
        <taxon>Lysobacterales</taxon>
        <taxon>Lysobacteraceae</taxon>
        <taxon>Stenotrophomonas</taxon>
        <taxon>Stenotrophomonas maltophilia group</taxon>
    </lineage>
</organism>
<accession>A0AAJ2MWG3</accession>
<dbReference type="AlphaFoldDB" id="A0AAJ2MWG3"/>
<dbReference type="InterPro" id="IPR048130">
    <property type="entry name" value="T6SS_ExIF-like"/>
</dbReference>
<dbReference type="RefSeq" id="WP_308309665.1">
    <property type="nucleotide sequence ID" value="NZ_JAVSKO010000010.1"/>
</dbReference>
<dbReference type="EMBL" id="JAVSKO010000010">
    <property type="protein sequence ID" value="MDT3470370.1"/>
    <property type="molecule type" value="Genomic_DNA"/>
</dbReference>
<feature type="transmembrane region" description="Helical" evidence="1">
    <location>
        <begin position="179"/>
        <end position="198"/>
    </location>
</feature>
<sequence>MKTEVDVSSEKNSLDIEIGIISDLRVKHVLENVFWRESDPSGIAATGAIAAALGLSGPAAGMAMMSAEEMAEPVARVEFRLGETKVEGLLWNWPFGEGDRVKVVGKRGEDGKFFALSVLDENKRLIVSYPHVSSGSWAHWIGVMKYTLMFSLPSAALYVLVAGFGSINEAPWDWYSLKRFFYIFLSCVSVSCFIGVRIGSRFTRYARMADAIFKSLGWVNGKYINLRRITKLNKSVDDHPALGDTYFRY</sequence>
<comment type="caution">
    <text evidence="2">The sequence shown here is derived from an EMBL/GenBank/DDBJ whole genome shotgun (WGS) entry which is preliminary data.</text>
</comment>
<gene>
    <name evidence="2" type="ORF">ROV92_20460</name>
</gene>
<proteinExistence type="predicted"/>
<dbReference type="Proteomes" id="UP001251948">
    <property type="component" value="Unassembled WGS sequence"/>
</dbReference>
<keyword evidence="1" id="KW-0812">Transmembrane</keyword>
<protein>
    <submittedName>
        <fullName evidence="2">Type VI secretion system effector</fullName>
    </submittedName>
</protein>
<keyword evidence="1" id="KW-0472">Membrane</keyword>
<evidence type="ECO:0000313" key="3">
    <source>
        <dbReference type="Proteomes" id="UP001251948"/>
    </source>
</evidence>
<feature type="transmembrane region" description="Helical" evidence="1">
    <location>
        <begin position="146"/>
        <end position="167"/>
    </location>
</feature>